<evidence type="ECO:0000313" key="5">
    <source>
        <dbReference type="Proteomes" id="UP000823872"/>
    </source>
</evidence>
<feature type="domain" description="Retroviral envelope protein GP41-like" evidence="3">
    <location>
        <begin position="281"/>
        <end position="443"/>
    </location>
</feature>
<keyword evidence="2" id="KW-0812">Transmembrane</keyword>
<sequence length="480" mass="53698">MGGEDAGFLPTVSASINWTALSAGVPICLQRESTPYKLAYGCLGTKPVGRSITYAMWQNDKRPSEWVPRSVAAYWQKRELLGEWMFFGPRDPPQNLPICPSVGQGLTGDSPWGKCAQSSSLRMTPKGINYTITDYSRKARLARSVEHETLDPRVVDPPPSEVQVHHKIIPQTILHSPEGRIHSDLWKLYATFDKIYTNDSFSFPEYYVSPVLQLRACVPPPYYLIVGDGTITPVKEDGHQLYRLTCPACERLHRTRRFLGLLIAGLIAAVTVIASATVCVISLRESAQTASHVNELAHHVSKVFATQERIDHKLEAQLEALQEALMYLGDQFAVLHTRLSLICHDAYKHICVTPLEYTNVTWGQVRHLQGVWHDANTSLDLLQLQEEINAVASSSLSFPNPGYLAETTLHQLNGFNPFNILQHSFWIFIGIVSVISVILVLLCYFWRWGLTAFTTYQARMHMLQLQTIGGHVGGRAPVPG</sequence>
<protein>
    <recommendedName>
        <fullName evidence="3">Retroviral envelope protein GP41-like domain-containing protein</fullName>
    </recommendedName>
</protein>
<reference evidence="4" key="2">
    <citation type="submission" date="2011-09" db="EMBL/GenBank/DDBJ databases">
        <title>Sequence assembly of the Felis catus genome version 6.2.</title>
        <authorList>
            <person name="Hillier L.W."/>
            <person name="Warren W."/>
            <person name="Obrien S."/>
            <person name="Wilson R.K."/>
        </authorList>
    </citation>
    <scope>NUCLEOTIDE SEQUENCE [LARGE SCALE GENOMIC DNA]</scope>
    <source>
        <strain evidence="4">Abyssinian</strain>
    </source>
</reference>
<evidence type="ECO:0000313" key="4">
    <source>
        <dbReference type="Ensembl" id="ENSFCTP00005009225.1"/>
    </source>
</evidence>
<keyword evidence="5" id="KW-1185">Reference proteome</keyword>
<reference evidence="5" key="3">
    <citation type="submission" date="2021-02" db="EMBL/GenBank/DDBJ databases">
        <title>Safari Cat Assemblies.</title>
        <authorList>
            <person name="Bredemeyer K.R."/>
            <person name="Murphy W.J."/>
        </authorList>
    </citation>
    <scope>NUCLEOTIDE SEQUENCE [LARGE SCALE GENOMIC DNA]</scope>
</reference>
<keyword evidence="2" id="KW-1133">Transmembrane helix</keyword>
<dbReference type="PANTHER" id="PTHR34313:SF2">
    <property type="entry name" value="ENDOGENOUS RETROVIRUS GROUP K MEMBER 21 ENV POLYPROTEIN-LIKE"/>
    <property type="match status" value="1"/>
</dbReference>
<reference evidence="4" key="1">
    <citation type="journal article" date="2007" name="Genome Res.">
        <title>Initial sequence and comparative analysis of the cat genome.</title>
        <authorList>
            <person name="Pontius J.U."/>
            <person name="Mullikin J.C."/>
            <person name="Smith D.R."/>
            <person name="Lindblad-Toh K."/>
            <person name="Gnerre S."/>
            <person name="Clamp M."/>
            <person name="Chang J."/>
            <person name="Stephens R."/>
            <person name="Neelam B."/>
            <person name="Volfovsky N."/>
            <person name="Schaffer A.A."/>
            <person name="Agarwala R."/>
            <person name="Narfstrom K."/>
            <person name="Murphy W.J."/>
            <person name="Giger U."/>
            <person name="Roca A.L."/>
            <person name="Antunes A."/>
            <person name="Menotti-Raymond M."/>
            <person name="Yuhki N."/>
            <person name="Pecon-Slattery J."/>
            <person name="Johnson W.E."/>
            <person name="Bourque G."/>
            <person name="Tesler G."/>
            <person name="O'Brien S.J."/>
        </authorList>
    </citation>
    <scope>NUCLEOTIDE SEQUENCE [LARGE SCALE GENOMIC DNA]</scope>
    <source>
        <strain evidence="4">Abyssinian</strain>
    </source>
</reference>
<proteinExistence type="predicted"/>
<organism evidence="4 5">
    <name type="scientific">Felis catus</name>
    <name type="common">Cat</name>
    <name type="synonym">Felis silvestris catus</name>
    <dbReference type="NCBI Taxonomy" id="9685"/>
    <lineage>
        <taxon>Eukaryota</taxon>
        <taxon>Metazoa</taxon>
        <taxon>Chordata</taxon>
        <taxon>Craniata</taxon>
        <taxon>Vertebrata</taxon>
        <taxon>Euteleostomi</taxon>
        <taxon>Mammalia</taxon>
        <taxon>Eutheria</taxon>
        <taxon>Laurasiatheria</taxon>
        <taxon>Carnivora</taxon>
        <taxon>Feliformia</taxon>
        <taxon>Felidae</taxon>
        <taxon>Felinae</taxon>
        <taxon>Felis</taxon>
    </lineage>
</organism>
<accession>A0ABI7WFZ7</accession>
<evidence type="ECO:0000256" key="1">
    <source>
        <dbReference type="ARBA" id="ARBA00004328"/>
    </source>
</evidence>
<reference evidence="4" key="4">
    <citation type="submission" date="2025-05" db="UniProtKB">
        <authorList>
            <consortium name="Ensembl"/>
        </authorList>
    </citation>
    <scope>IDENTIFICATION</scope>
    <source>
        <strain evidence="4">breed Abyssinian</strain>
    </source>
</reference>
<feature type="transmembrane region" description="Helical" evidence="2">
    <location>
        <begin position="425"/>
        <end position="446"/>
    </location>
</feature>
<dbReference type="InterPro" id="IPR051255">
    <property type="entry name" value="Retroviral_env_glycoprotein"/>
</dbReference>
<feature type="transmembrane region" description="Helical" evidence="2">
    <location>
        <begin position="258"/>
        <end position="283"/>
    </location>
</feature>
<dbReference type="Proteomes" id="UP000823872">
    <property type="component" value="Chromosome F1"/>
</dbReference>
<dbReference type="Pfam" id="PF00517">
    <property type="entry name" value="GP41"/>
    <property type="match status" value="1"/>
</dbReference>
<evidence type="ECO:0000259" key="3">
    <source>
        <dbReference type="Pfam" id="PF00517"/>
    </source>
</evidence>
<evidence type="ECO:0000256" key="2">
    <source>
        <dbReference type="SAM" id="Phobius"/>
    </source>
</evidence>
<name>A0ABI7WFZ7_FELCA</name>
<keyword evidence="2" id="KW-0472">Membrane</keyword>
<dbReference type="GeneTree" id="ENSGT00940000166234"/>
<dbReference type="Ensembl" id="ENSFCTT00005014035.1">
    <property type="protein sequence ID" value="ENSFCTP00005009209.1"/>
    <property type="gene ID" value="ENSFCTG00005005130.1"/>
</dbReference>
<dbReference type="InterPro" id="IPR000328">
    <property type="entry name" value="GP41-like"/>
</dbReference>
<dbReference type="Ensembl" id="ENSFCTT00005014041.1">
    <property type="protein sequence ID" value="ENSFCTP00005009215.1"/>
    <property type="gene ID" value="ENSFCTG00005005130.1"/>
</dbReference>
<dbReference type="Ensembl" id="ENSFCTT00005014045.1">
    <property type="protein sequence ID" value="ENSFCTP00005009219.1"/>
    <property type="gene ID" value="ENSFCTG00005005130.1"/>
</dbReference>
<comment type="subcellular location">
    <subcellularLocation>
        <location evidence="1">Virion</location>
    </subcellularLocation>
</comment>
<dbReference type="Ensembl" id="ENSFCTT00005014051.1">
    <property type="protein sequence ID" value="ENSFCTP00005009225.1"/>
    <property type="gene ID" value="ENSFCTG00005005130.1"/>
</dbReference>
<dbReference type="PANTHER" id="PTHR34313">
    <property type="entry name" value="ENDOGENOUS RETROVIRUS GROUP K MEMBER 113 ENV POLYPROTEIN-RELATED"/>
    <property type="match status" value="1"/>
</dbReference>